<dbReference type="Proteomes" id="UP000320876">
    <property type="component" value="Unassembled WGS sequence"/>
</dbReference>
<dbReference type="AlphaFoldDB" id="A0A542DI28"/>
<sequence>MKVAVFDLDGTLLPGALALDLAYAFARHVDVDINSITCLMSEYQDGAVSHDELMVRLHQILQKTFAGLAVEYVAHQAELVWRQAATRLHHYVWPALESLRGAGYQIWLISGSPAQTVRVAATALGFHQWSATEFAVYDGRFTGELISAPALAGGKFGAFHALLHRTDARKLDTEKSMAVGNSPADAELLEIVGNPFAFEPDRYLARMAHYNNWPVIDRITASAAIRAISATRRPKGAV</sequence>
<keyword evidence="2" id="KW-0479">Metal-binding</keyword>
<dbReference type="RefSeq" id="WP_141997981.1">
    <property type="nucleotide sequence ID" value="NZ_VFML01000001.1"/>
</dbReference>
<keyword evidence="3" id="KW-0378">Hydrolase</keyword>
<comment type="similarity">
    <text evidence="1">Belongs to the HAD-like hydrolase superfamily. SerB family.</text>
</comment>
<evidence type="ECO:0000313" key="6">
    <source>
        <dbReference type="Proteomes" id="UP000320876"/>
    </source>
</evidence>
<protein>
    <submittedName>
        <fullName evidence="5">Phosphoserine phosphatase</fullName>
    </submittedName>
</protein>
<dbReference type="Gene3D" id="3.40.50.1000">
    <property type="entry name" value="HAD superfamily/HAD-like"/>
    <property type="match status" value="1"/>
</dbReference>
<dbReference type="SUPFAM" id="SSF56784">
    <property type="entry name" value="HAD-like"/>
    <property type="match status" value="1"/>
</dbReference>
<dbReference type="OrthoDB" id="3612726at2"/>
<dbReference type="PANTHER" id="PTHR43344:SF13">
    <property type="entry name" value="PHOSPHATASE RV3661-RELATED"/>
    <property type="match status" value="1"/>
</dbReference>
<evidence type="ECO:0000256" key="1">
    <source>
        <dbReference type="ARBA" id="ARBA00009184"/>
    </source>
</evidence>
<dbReference type="GO" id="GO:0046872">
    <property type="term" value="F:metal ion binding"/>
    <property type="evidence" value="ECO:0007669"/>
    <property type="project" value="UniProtKB-KW"/>
</dbReference>
<evidence type="ECO:0000313" key="5">
    <source>
        <dbReference type="EMBL" id="TQJ02748.1"/>
    </source>
</evidence>
<evidence type="ECO:0000256" key="3">
    <source>
        <dbReference type="ARBA" id="ARBA00022801"/>
    </source>
</evidence>
<dbReference type="InterPro" id="IPR036412">
    <property type="entry name" value="HAD-like_sf"/>
</dbReference>
<evidence type="ECO:0000256" key="4">
    <source>
        <dbReference type="ARBA" id="ARBA00022842"/>
    </source>
</evidence>
<evidence type="ECO:0000256" key="2">
    <source>
        <dbReference type="ARBA" id="ARBA00022723"/>
    </source>
</evidence>
<proteinExistence type="inferred from homology"/>
<organism evidence="5 6">
    <name type="scientific">Amycolatopsis cihanbeyliensis</name>
    <dbReference type="NCBI Taxonomy" id="1128664"/>
    <lineage>
        <taxon>Bacteria</taxon>
        <taxon>Bacillati</taxon>
        <taxon>Actinomycetota</taxon>
        <taxon>Actinomycetes</taxon>
        <taxon>Pseudonocardiales</taxon>
        <taxon>Pseudonocardiaceae</taxon>
        <taxon>Amycolatopsis</taxon>
    </lineage>
</organism>
<dbReference type="EMBL" id="VFML01000001">
    <property type="protein sequence ID" value="TQJ02748.1"/>
    <property type="molecule type" value="Genomic_DNA"/>
</dbReference>
<dbReference type="Gene3D" id="1.20.1440.100">
    <property type="entry name" value="SG protein - dephosphorylation function"/>
    <property type="match status" value="1"/>
</dbReference>
<comment type="caution">
    <text evidence="5">The sequence shown here is derived from an EMBL/GenBank/DDBJ whole genome shotgun (WGS) entry which is preliminary data.</text>
</comment>
<accession>A0A542DI28</accession>
<dbReference type="GO" id="GO:0016787">
    <property type="term" value="F:hydrolase activity"/>
    <property type="evidence" value="ECO:0007669"/>
    <property type="project" value="UniProtKB-KW"/>
</dbReference>
<keyword evidence="6" id="KW-1185">Reference proteome</keyword>
<gene>
    <name evidence="5" type="ORF">FB471_2491</name>
</gene>
<name>A0A542DI28_AMYCI</name>
<dbReference type="PANTHER" id="PTHR43344">
    <property type="entry name" value="PHOSPHOSERINE PHOSPHATASE"/>
    <property type="match status" value="1"/>
</dbReference>
<reference evidence="5 6" key="1">
    <citation type="submission" date="2019-06" db="EMBL/GenBank/DDBJ databases">
        <title>Sequencing the genomes of 1000 actinobacteria strains.</title>
        <authorList>
            <person name="Klenk H.-P."/>
        </authorList>
    </citation>
    <scope>NUCLEOTIDE SEQUENCE [LARGE SCALE GENOMIC DNA]</scope>
    <source>
        <strain evidence="5 6">DSM 45679</strain>
    </source>
</reference>
<keyword evidence="4" id="KW-0460">Magnesium</keyword>
<dbReference type="Pfam" id="PF12710">
    <property type="entry name" value="HAD"/>
    <property type="match status" value="1"/>
</dbReference>
<dbReference type="InterPro" id="IPR050582">
    <property type="entry name" value="HAD-like_SerB"/>
</dbReference>
<dbReference type="InterPro" id="IPR023214">
    <property type="entry name" value="HAD_sf"/>
</dbReference>